<proteinExistence type="predicted"/>
<evidence type="ECO:0000313" key="1">
    <source>
        <dbReference type="EMBL" id="KKL91954.1"/>
    </source>
</evidence>
<comment type="caution">
    <text evidence="1">The sequence shown here is derived from an EMBL/GenBank/DDBJ whole genome shotgun (WGS) entry which is preliminary data.</text>
</comment>
<dbReference type="EMBL" id="LAZR01019599">
    <property type="protein sequence ID" value="KKL91954.1"/>
    <property type="molecule type" value="Genomic_DNA"/>
</dbReference>
<gene>
    <name evidence="1" type="ORF">LCGC14_1889530</name>
</gene>
<sequence length="318" mass="35179">MSVLKPIIDSIVNGILTISAPSAAAVGTLFDTVRIFRATGVNGPYSMIAEIDFSSPATHGDLTSTPQLYYKAQYYHSITMVSSVFSEVAQETGIFSEYTVPESTATYPPEIALSDDDRLIVESIRITLGDSGLIERDLYSASDPQSNAACAAQIDPDGCTWELEEWKGWPQRVLLNGVEKTDINDPQVIGYRYLSFSGTAPCITGSLDVYYNHFRFSDREILMAYDRARNLLVSCGLTEIAITTEMRIMQASILLLEGEIRDVSSGGFKIVDGDTTYDNTSMIRSRTEDLTDLKRKMDYIIECARYAASYNITGCRVD</sequence>
<accession>A0A0F9FZU9</accession>
<name>A0A0F9FZU9_9ZZZZ</name>
<protein>
    <submittedName>
        <fullName evidence="1">Uncharacterized protein</fullName>
    </submittedName>
</protein>
<organism evidence="1">
    <name type="scientific">marine sediment metagenome</name>
    <dbReference type="NCBI Taxonomy" id="412755"/>
    <lineage>
        <taxon>unclassified sequences</taxon>
        <taxon>metagenomes</taxon>
        <taxon>ecological metagenomes</taxon>
    </lineage>
</organism>
<reference evidence="1" key="1">
    <citation type="journal article" date="2015" name="Nature">
        <title>Complex archaea that bridge the gap between prokaryotes and eukaryotes.</title>
        <authorList>
            <person name="Spang A."/>
            <person name="Saw J.H."/>
            <person name="Jorgensen S.L."/>
            <person name="Zaremba-Niedzwiedzka K."/>
            <person name="Martijn J."/>
            <person name="Lind A.E."/>
            <person name="van Eijk R."/>
            <person name="Schleper C."/>
            <person name="Guy L."/>
            <person name="Ettema T.J."/>
        </authorList>
    </citation>
    <scope>NUCLEOTIDE SEQUENCE</scope>
</reference>
<dbReference type="AlphaFoldDB" id="A0A0F9FZU9"/>